<dbReference type="Pfam" id="PF02900">
    <property type="entry name" value="LigB"/>
    <property type="match status" value="1"/>
</dbReference>
<proteinExistence type="predicted"/>
<dbReference type="InterPro" id="IPR036071">
    <property type="entry name" value="AMMECR1_dom_sf"/>
</dbReference>
<dbReference type="InterPro" id="IPR004183">
    <property type="entry name" value="Xdiol_dOase_suB"/>
</dbReference>
<dbReference type="Pfam" id="PF01871">
    <property type="entry name" value="AMMECR1"/>
    <property type="match status" value="1"/>
</dbReference>
<evidence type="ECO:0000313" key="2">
    <source>
        <dbReference type="EMBL" id="HIR00908.1"/>
    </source>
</evidence>
<dbReference type="InterPro" id="IPR002733">
    <property type="entry name" value="AMMECR1_domain"/>
</dbReference>
<dbReference type="EMBL" id="DVGB01000013">
    <property type="protein sequence ID" value="HIR00908.1"/>
    <property type="molecule type" value="Genomic_DNA"/>
</dbReference>
<protein>
    <submittedName>
        <fullName evidence="2">AmmeMemoRadiSam system protein A</fullName>
    </submittedName>
</protein>
<dbReference type="GO" id="GO:0016702">
    <property type="term" value="F:oxidoreductase activity, acting on single donors with incorporation of molecular oxygen, incorporation of two atoms of oxygen"/>
    <property type="evidence" value="ECO:0007669"/>
    <property type="project" value="UniProtKB-ARBA"/>
</dbReference>
<gene>
    <name evidence="2" type="primary">amrA</name>
    <name evidence="2" type="ORF">IAA69_01320</name>
</gene>
<dbReference type="GO" id="GO:0008198">
    <property type="term" value="F:ferrous iron binding"/>
    <property type="evidence" value="ECO:0007669"/>
    <property type="project" value="InterPro"/>
</dbReference>
<dbReference type="Gene3D" id="3.40.830.10">
    <property type="entry name" value="LigB-like"/>
    <property type="match status" value="1"/>
</dbReference>
<evidence type="ECO:0000259" key="1">
    <source>
        <dbReference type="PROSITE" id="PS51112"/>
    </source>
</evidence>
<dbReference type="AlphaFoldDB" id="A0A9D0ZZL5"/>
<dbReference type="SUPFAM" id="SSF143447">
    <property type="entry name" value="AMMECR1-like"/>
    <property type="match status" value="1"/>
</dbReference>
<accession>A0A9D0ZZL5</accession>
<feature type="domain" description="AMMECR1" evidence="1">
    <location>
        <begin position="327"/>
        <end position="507"/>
    </location>
</feature>
<reference evidence="2" key="1">
    <citation type="submission" date="2020-10" db="EMBL/GenBank/DDBJ databases">
        <authorList>
            <person name="Gilroy R."/>
        </authorList>
    </citation>
    <scope>NUCLEOTIDE SEQUENCE</scope>
    <source>
        <strain evidence="2">ChiGjej1B1-2707</strain>
    </source>
</reference>
<dbReference type="Proteomes" id="UP000824261">
    <property type="component" value="Unassembled WGS sequence"/>
</dbReference>
<dbReference type="CDD" id="cd07951">
    <property type="entry name" value="ED_3B_N_AMMECR1"/>
    <property type="match status" value="1"/>
</dbReference>
<name>A0A9D0ZZL5_9ACTN</name>
<dbReference type="NCBIfam" id="TIGR04335">
    <property type="entry name" value="AmmeMemoSam_A"/>
    <property type="match status" value="1"/>
</dbReference>
<dbReference type="InterPro" id="IPR027485">
    <property type="entry name" value="AMMECR1_N"/>
</dbReference>
<dbReference type="PROSITE" id="PS51112">
    <property type="entry name" value="AMMECR1"/>
    <property type="match status" value="1"/>
</dbReference>
<dbReference type="InterPro" id="IPR027623">
    <property type="entry name" value="AmmeMemoSam_A"/>
</dbReference>
<reference evidence="2" key="2">
    <citation type="journal article" date="2021" name="PeerJ">
        <title>Extensive microbial diversity within the chicken gut microbiome revealed by metagenomics and culture.</title>
        <authorList>
            <person name="Gilroy R."/>
            <person name="Ravi A."/>
            <person name="Getino M."/>
            <person name="Pursley I."/>
            <person name="Horton D.L."/>
            <person name="Alikhan N.F."/>
            <person name="Baker D."/>
            <person name="Gharbi K."/>
            <person name="Hall N."/>
            <person name="Watson M."/>
            <person name="Adriaenssens E.M."/>
            <person name="Foster-Nyarko E."/>
            <person name="Jarju S."/>
            <person name="Secka A."/>
            <person name="Antonio M."/>
            <person name="Oren A."/>
            <person name="Chaudhuri R.R."/>
            <person name="La Ragione R."/>
            <person name="Hildebrand F."/>
            <person name="Pallen M.J."/>
        </authorList>
    </citation>
    <scope>NUCLEOTIDE SEQUENCE</scope>
    <source>
        <strain evidence="2">ChiGjej1B1-2707</strain>
    </source>
</reference>
<dbReference type="Gene3D" id="3.30.700.20">
    <property type="entry name" value="Hypothetical protein ph0010, domain 1"/>
    <property type="match status" value="1"/>
</dbReference>
<comment type="caution">
    <text evidence="2">The sequence shown here is derived from an EMBL/GenBank/DDBJ whole genome shotgun (WGS) entry which is preliminary data.</text>
</comment>
<evidence type="ECO:0000313" key="3">
    <source>
        <dbReference type="Proteomes" id="UP000824261"/>
    </source>
</evidence>
<sequence length="507" mass="53441">MSILAAYAVPHPPLIIPTVGRGEERGIQDTIDAYRNVARRIAALRPETIVVVSPHAPLYRDAFHVTDSAALSGSMAPFGAPQTQVDIRTDGEFVYALAQAAEAAGIPLAGSKRRDGGMDHATFIPLWFVNEAIREAGEEPSYRLVRVGLSLLAPDVHRRLGALVAGTATALGRATVLIASGDLSHKLKADGPYGFAPEGPVFDARIAEIFSSGDLDGLFAFDEDFCEAAAECGLRSFQIMTGALEAEAAGVDGACSVAGDDGAFGHELLSCEGPFGVGYAVAAFERQGASAKACAFAEDGDAAAAAGVDGTADDRHGERADVTGAEQDVDPYVALARASVEGFVRTGRPIPRPDGLADELLTERAGVFVSLHEDGELRGCIGTIGPTEPCVADEIIQNGVSACSRDPRFPVVRPEELDFLEYSVDVLFPAEPVEDESELDPARYGVIVLKGCRRGLLLPNLEGVDTVAQQVGIAKRKAGIGLGETGVQLERFEVVRHNRGGEARRVR</sequence>
<organism evidence="2 3">
    <name type="scientific">Candidatus Aveggerthella stercoripullorum</name>
    <dbReference type="NCBI Taxonomy" id="2840688"/>
    <lineage>
        <taxon>Bacteria</taxon>
        <taxon>Bacillati</taxon>
        <taxon>Actinomycetota</taxon>
        <taxon>Coriobacteriia</taxon>
        <taxon>Eggerthellales</taxon>
        <taxon>Eggerthellaceae</taxon>
        <taxon>Eggerthellaceae incertae sedis</taxon>
        <taxon>Candidatus Aveggerthella</taxon>
    </lineage>
</organism>
<dbReference type="SUPFAM" id="SSF53213">
    <property type="entry name" value="LigB-like"/>
    <property type="match status" value="1"/>
</dbReference>